<evidence type="ECO:0000313" key="5">
    <source>
        <dbReference type="Proteomes" id="UP000235114"/>
    </source>
</evidence>
<dbReference type="EMBL" id="PGVD01000006">
    <property type="protein sequence ID" value="PLS00678.1"/>
    <property type="molecule type" value="Genomic_DNA"/>
</dbReference>
<dbReference type="SUPFAM" id="SSF54403">
    <property type="entry name" value="Cystatin/monellin"/>
    <property type="match status" value="2"/>
</dbReference>
<feature type="domain" description="Cell wall elongation regulator TseB-like" evidence="1">
    <location>
        <begin position="36"/>
        <end position="80"/>
    </location>
</feature>
<evidence type="ECO:0000313" key="4">
    <source>
        <dbReference type="Proteomes" id="UP000234951"/>
    </source>
</evidence>
<dbReference type="RefSeq" id="WP_101578786.1">
    <property type="nucleotide sequence ID" value="NZ_PGVA01000051.1"/>
</dbReference>
<organism evidence="2 4">
    <name type="scientific">Bacillus canaveralius</name>
    <dbReference type="NCBI Taxonomy" id="1403243"/>
    <lineage>
        <taxon>Bacteria</taxon>
        <taxon>Bacillati</taxon>
        <taxon>Bacillota</taxon>
        <taxon>Bacilli</taxon>
        <taxon>Bacillales</taxon>
        <taxon>Bacillaceae</taxon>
        <taxon>Bacillus</taxon>
    </lineage>
</organism>
<protein>
    <submittedName>
        <fullName evidence="2">Peptidase</fullName>
    </submittedName>
</protein>
<dbReference type="Proteomes" id="UP000235114">
    <property type="component" value="Unassembled WGS sequence"/>
</dbReference>
<dbReference type="InterPro" id="IPR046350">
    <property type="entry name" value="Cystatin_sf"/>
</dbReference>
<sequence>MKKWIIIISIAVVILIGLAANVYLNALKPVKAAEQKAAAIANAKTDLQSIKDFSIFNGDETYYVVKGTNSKNEKTIVWIPEKGGKILERKEAEGISREEAINKVREEKNPEKILSVRLGMVDNQPAWEIYSQSESGLINYYYLDFDTGEEWLTVIENL</sequence>
<dbReference type="InterPro" id="IPR041401">
    <property type="entry name" value="TseB-like_dom"/>
</dbReference>
<dbReference type="EMBL" id="PGVA01000051">
    <property type="protein sequence ID" value="PLR80457.1"/>
    <property type="molecule type" value="Genomic_DNA"/>
</dbReference>
<dbReference type="Proteomes" id="UP000234951">
    <property type="component" value="Unassembled WGS sequence"/>
</dbReference>
<evidence type="ECO:0000313" key="2">
    <source>
        <dbReference type="EMBL" id="PLR80457.1"/>
    </source>
</evidence>
<comment type="caution">
    <text evidence="2">The sequence shown here is derived from an EMBL/GenBank/DDBJ whole genome shotgun (WGS) entry which is preliminary data.</text>
</comment>
<evidence type="ECO:0000259" key="1">
    <source>
        <dbReference type="Pfam" id="PF17881"/>
    </source>
</evidence>
<dbReference type="Gene3D" id="3.10.450.40">
    <property type="match status" value="2"/>
</dbReference>
<gene>
    <name evidence="2" type="ORF">CU635_18140</name>
    <name evidence="3" type="ORF">CVD25_01560</name>
</gene>
<name>A0A2N5GHX1_9BACI</name>
<dbReference type="AlphaFoldDB" id="A0A2N5GHX1"/>
<reference evidence="2 4" key="1">
    <citation type="submission" date="2017-11" db="EMBL/GenBank/DDBJ databases">
        <title>Comparitive Functional Genomics of Dry Heat Resistant strains isolated from the Viking Spacecraft.</title>
        <authorList>
            <person name="Seuylemezian A."/>
            <person name="Cooper K."/>
            <person name="Vaishampayan P."/>
        </authorList>
    </citation>
    <scope>NUCLEOTIDE SEQUENCE [LARGE SCALE GENOMIC DNA]</scope>
    <source>
        <strain evidence="2 4">M4.6</strain>
    </source>
</reference>
<keyword evidence="5" id="KW-1185">Reference proteome</keyword>
<reference evidence="3 5" key="2">
    <citation type="submission" date="2017-12" db="EMBL/GenBank/DDBJ databases">
        <title>Comparative Functional Genomics of Dry Heat Resistant strains isolated from the Viking Spacecraft.</title>
        <authorList>
            <person name="Seuylemezian A."/>
            <person name="Cooper K."/>
            <person name="Vaishampayan P."/>
        </authorList>
    </citation>
    <scope>NUCLEOTIDE SEQUENCE [LARGE SCALE GENOMIC DNA]</scope>
    <source>
        <strain evidence="3 5">ATCC 29669</strain>
    </source>
</reference>
<dbReference type="OrthoDB" id="2381181at2"/>
<accession>A0A2N5GHX1</accession>
<evidence type="ECO:0000313" key="3">
    <source>
        <dbReference type="EMBL" id="PLS00678.1"/>
    </source>
</evidence>
<dbReference type="Pfam" id="PF17881">
    <property type="entry name" value="TseB"/>
    <property type="match status" value="1"/>
</dbReference>
<proteinExistence type="predicted"/>